<dbReference type="InterPro" id="IPR013762">
    <property type="entry name" value="Integrase-like_cat_sf"/>
</dbReference>
<dbReference type="GO" id="GO:0003677">
    <property type="term" value="F:DNA binding"/>
    <property type="evidence" value="ECO:0007669"/>
    <property type="project" value="UniProtKB-UniRule"/>
</dbReference>
<evidence type="ECO:0000259" key="6">
    <source>
        <dbReference type="PROSITE" id="PS51900"/>
    </source>
</evidence>
<dbReference type="InterPro" id="IPR010998">
    <property type="entry name" value="Integrase_recombinase_N"/>
</dbReference>
<comment type="caution">
    <text evidence="7">The sequence shown here is derived from an EMBL/GenBank/DDBJ whole genome shotgun (WGS) entry which is preliminary data.</text>
</comment>
<evidence type="ECO:0000256" key="1">
    <source>
        <dbReference type="ARBA" id="ARBA00008857"/>
    </source>
</evidence>
<dbReference type="InterPro" id="IPR011010">
    <property type="entry name" value="DNA_brk_join_enz"/>
</dbReference>
<reference evidence="7" key="1">
    <citation type="submission" date="2021-01" db="EMBL/GenBank/DDBJ databases">
        <title>Whole genome shotgun sequence of Sphaerisporangium rufum NBRC 109079.</title>
        <authorList>
            <person name="Komaki H."/>
            <person name="Tamura T."/>
        </authorList>
    </citation>
    <scope>NUCLEOTIDE SEQUENCE</scope>
    <source>
        <strain evidence="7">NBRC 109079</strain>
    </source>
</reference>
<dbReference type="AlphaFoldDB" id="A0A919R3V8"/>
<comment type="similarity">
    <text evidence="1">Belongs to the 'phage' integrase family.</text>
</comment>
<dbReference type="RefSeq" id="WP_203988812.1">
    <property type="nucleotide sequence ID" value="NZ_BOOU01000054.1"/>
</dbReference>
<evidence type="ECO:0000313" key="8">
    <source>
        <dbReference type="Proteomes" id="UP000655287"/>
    </source>
</evidence>
<evidence type="ECO:0000259" key="5">
    <source>
        <dbReference type="PROSITE" id="PS51898"/>
    </source>
</evidence>
<keyword evidence="3" id="KW-0233">DNA recombination</keyword>
<evidence type="ECO:0000256" key="3">
    <source>
        <dbReference type="ARBA" id="ARBA00023172"/>
    </source>
</evidence>
<evidence type="ECO:0000313" key="7">
    <source>
        <dbReference type="EMBL" id="GII79084.1"/>
    </source>
</evidence>
<dbReference type="PANTHER" id="PTHR30349:SF41">
    <property type="entry name" value="INTEGRASE_RECOMBINASE PROTEIN MJ0367-RELATED"/>
    <property type="match status" value="1"/>
</dbReference>
<dbReference type="GO" id="GO:0015074">
    <property type="term" value="P:DNA integration"/>
    <property type="evidence" value="ECO:0007669"/>
    <property type="project" value="InterPro"/>
</dbReference>
<dbReference type="Pfam" id="PF00589">
    <property type="entry name" value="Phage_integrase"/>
    <property type="match status" value="1"/>
</dbReference>
<protein>
    <recommendedName>
        <fullName evidence="9">Integrase</fullName>
    </recommendedName>
</protein>
<evidence type="ECO:0000256" key="2">
    <source>
        <dbReference type="ARBA" id="ARBA00023125"/>
    </source>
</evidence>
<sequence>MGRSPLLAHLVPSWRLALASARKSPGTIESYLHTASLFLQYLEVHGLPEQVGKISARHVRGFLAGRLNGCWLDDRRTRPCPCGQTRSRSAGDTHKHFRNLRVLFNWLVAEGELAASPMANVQPPAVTADPIEPLSDDELARMLKTCSGTSFVDRRDTAIIRVLLDNGIRGGGLAGLRYHPADEERNDVYLSQHLLRIRLKGGRAHMAPIGRKTAAALDRYLRARARHKHAGSPWLWLPERGVTAAGGDRRLTRTGILQMLKRRAKEAEIPGVYTHRFRHTMATGYLDAGGDPIDLMHIGGWTSLAMVQRYTKATAERRARAAHARLSPGDRI</sequence>
<dbReference type="Gene3D" id="1.10.443.10">
    <property type="entry name" value="Intergrase catalytic core"/>
    <property type="match status" value="1"/>
</dbReference>
<proteinExistence type="inferred from homology"/>
<evidence type="ECO:0000256" key="4">
    <source>
        <dbReference type="PROSITE-ProRule" id="PRU01248"/>
    </source>
</evidence>
<dbReference type="Proteomes" id="UP000655287">
    <property type="component" value="Unassembled WGS sequence"/>
</dbReference>
<feature type="domain" description="Core-binding (CB)" evidence="6">
    <location>
        <begin position="5"/>
        <end position="108"/>
    </location>
</feature>
<feature type="domain" description="Tyr recombinase" evidence="5">
    <location>
        <begin position="129"/>
        <end position="323"/>
    </location>
</feature>
<accession>A0A919R3V8</accession>
<dbReference type="Gene3D" id="1.10.150.130">
    <property type="match status" value="1"/>
</dbReference>
<evidence type="ECO:0008006" key="9">
    <source>
        <dbReference type="Google" id="ProtNLM"/>
    </source>
</evidence>
<dbReference type="PROSITE" id="PS51900">
    <property type="entry name" value="CB"/>
    <property type="match status" value="1"/>
</dbReference>
<dbReference type="SUPFAM" id="SSF56349">
    <property type="entry name" value="DNA breaking-rejoining enzymes"/>
    <property type="match status" value="1"/>
</dbReference>
<dbReference type="GO" id="GO:0006310">
    <property type="term" value="P:DNA recombination"/>
    <property type="evidence" value="ECO:0007669"/>
    <property type="project" value="UniProtKB-KW"/>
</dbReference>
<dbReference type="PANTHER" id="PTHR30349">
    <property type="entry name" value="PHAGE INTEGRASE-RELATED"/>
    <property type="match status" value="1"/>
</dbReference>
<organism evidence="7 8">
    <name type="scientific">Sphaerisporangium rufum</name>
    <dbReference type="NCBI Taxonomy" id="1381558"/>
    <lineage>
        <taxon>Bacteria</taxon>
        <taxon>Bacillati</taxon>
        <taxon>Actinomycetota</taxon>
        <taxon>Actinomycetes</taxon>
        <taxon>Streptosporangiales</taxon>
        <taxon>Streptosporangiaceae</taxon>
        <taxon>Sphaerisporangium</taxon>
    </lineage>
</organism>
<keyword evidence="2 4" id="KW-0238">DNA-binding</keyword>
<dbReference type="CDD" id="cd00397">
    <property type="entry name" value="DNA_BRE_C"/>
    <property type="match status" value="1"/>
</dbReference>
<keyword evidence="8" id="KW-1185">Reference proteome</keyword>
<dbReference type="EMBL" id="BOOU01000054">
    <property type="protein sequence ID" value="GII79084.1"/>
    <property type="molecule type" value="Genomic_DNA"/>
</dbReference>
<dbReference type="InterPro" id="IPR002104">
    <property type="entry name" value="Integrase_catalytic"/>
</dbReference>
<dbReference type="InterPro" id="IPR044068">
    <property type="entry name" value="CB"/>
</dbReference>
<dbReference type="InterPro" id="IPR050090">
    <property type="entry name" value="Tyrosine_recombinase_XerCD"/>
</dbReference>
<name>A0A919R3V8_9ACTN</name>
<dbReference type="PROSITE" id="PS51898">
    <property type="entry name" value="TYR_RECOMBINASE"/>
    <property type="match status" value="1"/>
</dbReference>
<gene>
    <name evidence="7" type="ORF">Sru01_40660</name>
</gene>